<organism evidence="2 3">
    <name type="scientific">Oceanibaculum indicum</name>
    <dbReference type="NCBI Taxonomy" id="526216"/>
    <lineage>
        <taxon>Bacteria</taxon>
        <taxon>Pseudomonadati</taxon>
        <taxon>Pseudomonadota</taxon>
        <taxon>Alphaproteobacteria</taxon>
        <taxon>Rhodospirillales</taxon>
        <taxon>Oceanibaculaceae</taxon>
        <taxon>Oceanibaculum</taxon>
    </lineage>
</organism>
<dbReference type="EMBL" id="RBIG01000002">
    <property type="protein sequence ID" value="RKQ70056.1"/>
    <property type="molecule type" value="Genomic_DNA"/>
</dbReference>
<dbReference type="InterPro" id="IPR000014">
    <property type="entry name" value="PAS"/>
</dbReference>
<sequence length="175" mass="19690">MARQPAVAVTGERVDFGENEIIVSKTDPKGRITYCNDVFMKVSGYSEAETLGQPHSFIRHPDMPRSVFKLLWDRIQAGQEIFAYVKNRTKSGGHYWVLAHVTPSLDGQGRILGYHSNRRFPKAAALTAIEPIYKELRAIEEQPANRKDGLKAAQERLAAMLQEKGLGYDEFVLSL</sequence>
<dbReference type="AlphaFoldDB" id="A0A420WGG3"/>
<dbReference type="Gene3D" id="3.30.450.20">
    <property type="entry name" value="PAS domain"/>
    <property type="match status" value="1"/>
</dbReference>
<name>A0A420WGG3_9PROT</name>
<evidence type="ECO:0000313" key="2">
    <source>
        <dbReference type="EMBL" id="RKQ70056.1"/>
    </source>
</evidence>
<comment type="caution">
    <text evidence="2">The sequence shown here is derived from an EMBL/GenBank/DDBJ whole genome shotgun (WGS) entry which is preliminary data.</text>
</comment>
<protein>
    <submittedName>
        <fullName evidence="2">PAS domain S-box-containing protein</fullName>
    </submittedName>
</protein>
<dbReference type="InterPro" id="IPR035965">
    <property type="entry name" value="PAS-like_dom_sf"/>
</dbReference>
<reference evidence="2 3" key="1">
    <citation type="submission" date="2018-10" db="EMBL/GenBank/DDBJ databases">
        <title>Comparative analysis of microorganisms from saline springs in Andes Mountain Range, Colombia.</title>
        <authorList>
            <person name="Rubin E."/>
        </authorList>
    </citation>
    <scope>NUCLEOTIDE SEQUENCE [LARGE SCALE GENOMIC DNA]</scope>
    <source>
        <strain evidence="2 3">USBA 36</strain>
    </source>
</reference>
<dbReference type="CDD" id="cd00130">
    <property type="entry name" value="PAS"/>
    <property type="match status" value="1"/>
</dbReference>
<dbReference type="Proteomes" id="UP000277424">
    <property type="component" value="Unassembled WGS sequence"/>
</dbReference>
<dbReference type="RefSeq" id="WP_121219602.1">
    <property type="nucleotide sequence ID" value="NZ_RBIG01000002.1"/>
</dbReference>
<dbReference type="NCBIfam" id="TIGR00229">
    <property type="entry name" value="sensory_box"/>
    <property type="match status" value="1"/>
</dbReference>
<dbReference type="SUPFAM" id="SSF55785">
    <property type="entry name" value="PYP-like sensor domain (PAS domain)"/>
    <property type="match status" value="1"/>
</dbReference>
<proteinExistence type="predicted"/>
<evidence type="ECO:0000313" key="3">
    <source>
        <dbReference type="Proteomes" id="UP000277424"/>
    </source>
</evidence>
<evidence type="ECO:0000259" key="1">
    <source>
        <dbReference type="PROSITE" id="PS50112"/>
    </source>
</evidence>
<feature type="domain" description="PAS" evidence="1">
    <location>
        <begin position="27"/>
        <end position="78"/>
    </location>
</feature>
<dbReference type="Pfam" id="PF08447">
    <property type="entry name" value="PAS_3"/>
    <property type="match status" value="1"/>
</dbReference>
<accession>A0A420WGG3</accession>
<dbReference type="OrthoDB" id="266313at2"/>
<dbReference type="InterPro" id="IPR013655">
    <property type="entry name" value="PAS_fold_3"/>
</dbReference>
<dbReference type="PROSITE" id="PS50112">
    <property type="entry name" value="PAS"/>
    <property type="match status" value="1"/>
</dbReference>
<gene>
    <name evidence="2" type="ORF">BCL74_1992</name>
</gene>